<comment type="catalytic activity">
    <reaction evidence="1 10 11">
        <text>D-ribulose 5-phosphate = D-xylulose 5-phosphate</text>
        <dbReference type="Rhea" id="RHEA:13677"/>
        <dbReference type="ChEBI" id="CHEBI:57737"/>
        <dbReference type="ChEBI" id="CHEBI:58121"/>
        <dbReference type="EC" id="5.1.3.1"/>
    </reaction>
</comment>
<feature type="active site" description="Proton donor" evidence="10 12">
    <location>
        <position position="176"/>
    </location>
</feature>
<evidence type="ECO:0000256" key="8">
    <source>
        <dbReference type="ARBA" id="ARBA00022723"/>
    </source>
</evidence>
<dbReference type="GO" id="GO:0005737">
    <property type="term" value="C:cytoplasm"/>
    <property type="evidence" value="ECO:0007669"/>
    <property type="project" value="UniProtKB-ARBA"/>
</dbReference>
<dbReference type="HAMAP" id="MF_02227">
    <property type="entry name" value="RPE"/>
    <property type="match status" value="1"/>
</dbReference>
<dbReference type="RefSeq" id="WP_134214083.1">
    <property type="nucleotide sequence ID" value="NZ_QFFZ01000024.1"/>
</dbReference>
<organism evidence="15 16">
    <name type="scientific">Pelotomaculum propionicicum</name>
    <dbReference type="NCBI Taxonomy" id="258475"/>
    <lineage>
        <taxon>Bacteria</taxon>
        <taxon>Bacillati</taxon>
        <taxon>Bacillota</taxon>
        <taxon>Clostridia</taxon>
        <taxon>Eubacteriales</taxon>
        <taxon>Desulfotomaculaceae</taxon>
        <taxon>Pelotomaculum</taxon>
    </lineage>
</organism>
<dbReference type="EMBL" id="QFFZ01000024">
    <property type="protein sequence ID" value="TEB10563.1"/>
    <property type="molecule type" value="Genomic_DNA"/>
</dbReference>
<comment type="similarity">
    <text evidence="6 10 11">Belongs to the ribulose-phosphate 3-epimerase family.</text>
</comment>
<dbReference type="FunFam" id="3.20.20.70:FF:000004">
    <property type="entry name" value="Ribulose-phosphate 3-epimerase"/>
    <property type="match status" value="1"/>
</dbReference>
<comment type="cofactor">
    <cofactor evidence="10 13">
        <name>a divalent metal cation</name>
        <dbReference type="ChEBI" id="CHEBI:60240"/>
    </cofactor>
    <text evidence="10 13">Binds 1 divalent metal cation per subunit.</text>
</comment>
<dbReference type="PANTHER" id="PTHR11749">
    <property type="entry name" value="RIBULOSE-5-PHOSPHATE-3-EPIMERASE"/>
    <property type="match status" value="1"/>
</dbReference>
<keyword evidence="13" id="KW-0464">Manganese</keyword>
<evidence type="ECO:0000256" key="2">
    <source>
        <dbReference type="ARBA" id="ARBA00001936"/>
    </source>
</evidence>
<evidence type="ECO:0000256" key="3">
    <source>
        <dbReference type="ARBA" id="ARBA00001941"/>
    </source>
</evidence>
<dbReference type="GO" id="GO:0046872">
    <property type="term" value="F:metal ion binding"/>
    <property type="evidence" value="ECO:0007669"/>
    <property type="project" value="UniProtKB-UniRule"/>
</dbReference>
<keyword evidence="13" id="KW-0862">Zinc</keyword>
<protein>
    <recommendedName>
        <fullName evidence="7 10">Ribulose-phosphate 3-epimerase</fullName>
        <ecNumber evidence="7 10">5.1.3.1</ecNumber>
    </recommendedName>
</protein>
<dbReference type="SUPFAM" id="SSF51366">
    <property type="entry name" value="Ribulose-phoshate binding barrel"/>
    <property type="match status" value="1"/>
</dbReference>
<evidence type="ECO:0000256" key="13">
    <source>
        <dbReference type="PIRSR" id="PIRSR001461-2"/>
    </source>
</evidence>
<comment type="cofactor">
    <cofactor evidence="4">
        <name>Zn(2+)</name>
        <dbReference type="ChEBI" id="CHEBI:29105"/>
    </cofactor>
</comment>
<evidence type="ECO:0000256" key="14">
    <source>
        <dbReference type="PIRSR" id="PIRSR001461-3"/>
    </source>
</evidence>
<dbReference type="Pfam" id="PF00834">
    <property type="entry name" value="Ribul_P_3_epim"/>
    <property type="match status" value="1"/>
</dbReference>
<dbReference type="InterPro" id="IPR026019">
    <property type="entry name" value="Ribul_P_3_epim"/>
</dbReference>
<evidence type="ECO:0000256" key="11">
    <source>
        <dbReference type="PIRNR" id="PIRNR001461"/>
    </source>
</evidence>
<dbReference type="GO" id="GO:0019323">
    <property type="term" value="P:pentose catabolic process"/>
    <property type="evidence" value="ECO:0007669"/>
    <property type="project" value="UniProtKB-UniRule"/>
</dbReference>
<dbReference type="CDD" id="cd00429">
    <property type="entry name" value="RPE"/>
    <property type="match status" value="1"/>
</dbReference>
<dbReference type="PIRSF" id="PIRSF001461">
    <property type="entry name" value="RPE"/>
    <property type="match status" value="1"/>
</dbReference>
<comment type="cofactor">
    <cofactor evidence="3">
        <name>Co(2+)</name>
        <dbReference type="ChEBI" id="CHEBI:48828"/>
    </cofactor>
</comment>
<dbReference type="Gene3D" id="3.20.20.70">
    <property type="entry name" value="Aldolase class I"/>
    <property type="match status" value="1"/>
</dbReference>
<feature type="binding site" evidence="10 13">
    <location>
        <position position="36"/>
    </location>
    <ligand>
        <name>a divalent metal cation</name>
        <dbReference type="ChEBI" id="CHEBI:60240"/>
    </ligand>
</feature>
<feature type="binding site" evidence="10 13">
    <location>
        <position position="34"/>
    </location>
    <ligand>
        <name>a divalent metal cation</name>
        <dbReference type="ChEBI" id="CHEBI:60240"/>
    </ligand>
</feature>
<feature type="binding site" evidence="10 14">
    <location>
        <position position="9"/>
    </location>
    <ligand>
        <name>substrate</name>
    </ligand>
</feature>
<dbReference type="GO" id="GO:0004750">
    <property type="term" value="F:D-ribulose-phosphate 3-epimerase activity"/>
    <property type="evidence" value="ECO:0007669"/>
    <property type="project" value="UniProtKB-UniRule"/>
</dbReference>
<evidence type="ECO:0000256" key="12">
    <source>
        <dbReference type="PIRSR" id="PIRSR001461-1"/>
    </source>
</evidence>
<evidence type="ECO:0000256" key="4">
    <source>
        <dbReference type="ARBA" id="ARBA00001947"/>
    </source>
</evidence>
<sequence length="223" mass="23751">MTAVKIAPSILSADFSALWQDVLKVEEAGAEYLHIDVMDGHFVPNITIGPLIVKALRPKSKMFFDIHLMIENPDLYIEEFIKSGADLVTVHAEPVHHLHRTVSLIKEKGARAGVALNPATSPAVLEYILPLVDLVLLMTVNPGFGGQAFIPEVLPKITAVRKMLERCGSSAEIQVDGGINRETAAAVVKAGANVLVAGSAIFGSEDIAAAVRQIREAAEGGEG</sequence>
<dbReference type="NCBIfam" id="NF004076">
    <property type="entry name" value="PRK05581.1-4"/>
    <property type="match status" value="1"/>
</dbReference>
<reference evidence="15 16" key="1">
    <citation type="journal article" date="2018" name="Environ. Microbiol.">
        <title>Novel energy conservation strategies and behaviour of Pelotomaculum schinkii driving syntrophic propionate catabolism.</title>
        <authorList>
            <person name="Hidalgo-Ahumada C.A.P."/>
            <person name="Nobu M.K."/>
            <person name="Narihiro T."/>
            <person name="Tamaki H."/>
            <person name="Liu W.T."/>
            <person name="Kamagata Y."/>
            <person name="Stams A.J.M."/>
            <person name="Imachi H."/>
            <person name="Sousa D.Z."/>
        </authorList>
    </citation>
    <scope>NUCLEOTIDE SEQUENCE [LARGE SCALE GENOMIC DNA]</scope>
    <source>
        <strain evidence="15 16">MGP</strain>
    </source>
</reference>
<comment type="function">
    <text evidence="10">Catalyzes the reversible epimerization of D-ribulose 5-phosphate to D-xylulose 5-phosphate.</text>
</comment>
<dbReference type="NCBIfam" id="TIGR01163">
    <property type="entry name" value="rpe"/>
    <property type="match status" value="1"/>
</dbReference>
<dbReference type="Proteomes" id="UP000297597">
    <property type="component" value="Unassembled WGS sequence"/>
</dbReference>
<feature type="binding site" evidence="10 14">
    <location>
        <begin position="143"/>
        <end position="146"/>
    </location>
    <ligand>
        <name>substrate</name>
    </ligand>
</feature>
<dbReference type="EC" id="5.1.3.1" evidence="7 10"/>
<feature type="binding site" evidence="10 13">
    <location>
        <position position="67"/>
    </location>
    <ligand>
        <name>a divalent metal cation</name>
        <dbReference type="ChEBI" id="CHEBI:60240"/>
    </ligand>
</feature>
<comment type="caution">
    <text evidence="15">The sequence shown here is derived from an EMBL/GenBank/DDBJ whole genome shotgun (WGS) entry which is preliminary data.</text>
</comment>
<evidence type="ECO:0000313" key="16">
    <source>
        <dbReference type="Proteomes" id="UP000297597"/>
    </source>
</evidence>
<keyword evidence="16" id="KW-1185">Reference proteome</keyword>
<gene>
    <name evidence="10 15" type="primary">rpe</name>
    <name evidence="15" type="ORF">Pmgp_02253</name>
</gene>
<comment type="pathway">
    <text evidence="10">Carbohydrate degradation.</text>
</comment>
<feature type="binding site" evidence="10 14">
    <location>
        <position position="67"/>
    </location>
    <ligand>
        <name>substrate</name>
    </ligand>
</feature>
<dbReference type="InterPro" id="IPR013785">
    <property type="entry name" value="Aldolase_TIM"/>
</dbReference>
<dbReference type="AlphaFoldDB" id="A0A4Y7RNX9"/>
<feature type="binding site" evidence="10 13">
    <location>
        <position position="176"/>
    </location>
    <ligand>
        <name>a divalent metal cation</name>
        <dbReference type="ChEBI" id="CHEBI:60240"/>
    </ligand>
</feature>
<proteinExistence type="inferred from homology"/>
<evidence type="ECO:0000256" key="10">
    <source>
        <dbReference type="HAMAP-Rule" id="MF_02227"/>
    </source>
</evidence>
<evidence type="ECO:0000256" key="9">
    <source>
        <dbReference type="ARBA" id="ARBA00023235"/>
    </source>
</evidence>
<feature type="active site" description="Proton acceptor" evidence="10 12">
    <location>
        <position position="36"/>
    </location>
</feature>
<feature type="binding site" evidence="14">
    <location>
        <position position="178"/>
    </location>
    <ligand>
        <name>substrate</name>
    </ligand>
</feature>
<dbReference type="PROSITE" id="PS01085">
    <property type="entry name" value="RIBUL_P_3_EPIMER_1"/>
    <property type="match status" value="1"/>
</dbReference>
<keyword evidence="13" id="KW-0170">Cobalt</keyword>
<feature type="binding site" evidence="10">
    <location>
        <begin position="176"/>
        <end position="178"/>
    </location>
    <ligand>
        <name>substrate</name>
    </ligand>
</feature>
<comment type="cofactor">
    <cofactor evidence="5">
        <name>Fe(2+)</name>
        <dbReference type="ChEBI" id="CHEBI:29033"/>
    </cofactor>
</comment>
<dbReference type="InterPro" id="IPR011060">
    <property type="entry name" value="RibuloseP-bd_barrel"/>
</dbReference>
<name>A0A4Y7RNX9_9FIRM</name>
<evidence type="ECO:0000256" key="5">
    <source>
        <dbReference type="ARBA" id="ARBA00001954"/>
    </source>
</evidence>
<comment type="cofactor">
    <cofactor evidence="2">
        <name>Mn(2+)</name>
        <dbReference type="ChEBI" id="CHEBI:29035"/>
    </cofactor>
</comment>
<accession>A0A4Y7RNX9</accession>
<dbReference type="InterPro" id="IPR000056">
    <property type="entry name" value="Ribul_P_3_epim-like"/>
</dbReference>
<dbReference type="OrthoDB" id="1645589at2"/>
<keyword evidence="8 10" id="KW-0479">Metal-binding</keyword>
<keyword evidence="10 11" id="KW-0119">Carbohydrate metabolism</keyword>
<evidence type="ECO:0000256" key="7">
    <source>
        <dbReference type="ARBA" id="ARBA00013188"/>
    </source>
</evidence>
<evidence type="ECO:0000256" key="6">
    <source>
        <dbReference type="ARBA" id="ARBA00009541"/>
    </source>
</evidence>
<feature type="binding site" evidence="10 14">
    <location>
        <begin position="198"/>
        <end position="199"/>
    </location>
    <ligand>
        <name>substrate</name>
    </ligand>
</feature>
<dbReference type="PROSITE" id="PS01086">
    <property type="entry name" value="RIBUL_P_3_EPIMER_2"/>
    <property type="match status" value="1"/>
</dbReference>
<keyword evidence="9 10" id="KW-0413">Isomerase</keyword>
<evidence type="ECO:0000313" key="15">
    <source>
        <dbReference type="EMBL" id="TEB10563.1"/>
    </source>
</evidence>
<evidence type="ECO:0000256" key="1">
    <source>
        <dbReference type="ARBA" id="ARBA00001782"/>
    </source>
</evidence>
<dbReference type="GO" id="GO:0006098">
    <property type="term" value="P:pentose-phosphate shunt"/>
    <property type="evidence" value="ECO:0007669"/>
    <property type="project" value="UniProtKB-UniRule"/>
</dbReference>